<name>A0A1Q3DZH0_LENED</name>
<comment type="caution">
    <text evidence="1">The sequence shown here is derived from an EMBL/GenBank/DDBJ whole genome shotgun (WGS) entry which is preliminary data.</text>
</comment>
<accession>A0A1Q3DZH0</accession>
<protein>
    <submittedName>
        <fullName evidence="1">Uncharacterized protein</fullName>
    </submittedName>
</protein>
<sequence>MHAPTHADHLWELKAKLPKASQLPIPYPSYPRGYLLDFFSESRVEGRFRGTLRLLESDKNQAQVFSSSPFHGLSWD</sequence>
<organism evidence="1 2">
    <name type="scientific">Lentinula edodes</name>
    <name type="common">Shiitake mushroom</name>
    <name type="synonym">Lentinus edodes</name>
    <dbReference type="NCBI Taxonomy" id="5353"/>
    <lineage>
        <taxon>Eukaryota</taxon>
        <taxon>Fungi</taxon>
        <taxon>Dikarya</taxon>
        <taxon>Basidiomycota</taxon>
        <taxon>Agaricomycotina</taxon>
        <taxon>Agaricomycetes</taxon>
        <taxon>Agaricomycetidae</taxon>
        <taxon>Agaricales</taxon>
        <taxon>Marasmiineae</taxon>
        <taxon>Omphalotaceae</taxon>
        <taxon>Lentinula</taxon>
    </lineage>
</organism>
<proteinExistence type="predicted"/>
<gene>
    <name evidence="1" type="ORF">LENED_001808</name>
</gene>
<dbReference type="Proteomes" id="UP000188533">
    <property type="component" value="Unassembled WGS sequence"/>
</dbReference>
<reference evidence="1 2" key="1">
    <citation type="submission" date="2016-08" db="EMBL/GenBank/DDBJ databases">
        <authorList>
            <consortium name="Lentinula edodes genome sequencing consortium"/>
            <person name="Sakamoto Y."/>
            <person name="Nakade K."/>
            <person name="Sato S."/>
            <person name="Yoshida Y."/>
            <person name="Miyazaki K."/>
            <person name="Natsume S."/>
            <person name="Konno N."/>
        </authorList>
    </citation>
    <scope>NUCLEOTIDE SEQUENCE [LARGE SCALE GENOMIC DNA]</scope>
    <source>
        <strain evidence="1 2">NBRC 111202</strain>
    </source>
</reference>
<reference evidence="1 2" key="2">
    <citation type="submission" date="2017-02" db="EMBL/GenBank/DDBJ databases">
        <title>A genome survey and senescence transcriptome analysis in Lentinula edodes.</title>
        <authorList>
            <person name="Sakamoto Y."/>
            <person name="Nakade K."/>
            <person name="Sato S."/>
            <person name="Yoshida Y."/>
            <person name="Miyazaki K."/>
            <person name="Natsume S."/>
            <person name="Konno N."/>
        </authorList>
    </citation>
    <scope>NUCLEOTIDE SEQUENCE [LARGE SCALE GENOMIC DNA]</scope>
    <source>
        <strain evidence="1 2">NBRC 111202</strain>
    </source>
</reference>
<evidence type="ECO:0000313" key="2">
    <source>
        <dbReference type="Proteomes" id="UP000188533"/>
    </source>
</evidence>
<keyword evidence="2" id="KW-1185">Reference proteome</keyword>
<evidence type="ECO:0000313" key="1">
    <source>
        <dbReference type="EMBL" id="GAW00301.1"/>
    </source>
</evidence>
<dbReference type="EMBL" id="BDGU01000029">
    <property type="protein sequence ID" value="GAW00301.1"/>
    <property type="molecule type" value="Genomic_DNA"/>
</dbReference>
<dbReference type="AlphaFoldDB" id="A0A1Q3DZH0"/>